<reference evidence="13" key="1">
    <citation type="submission" date="2020-05" db="EMBL/GenBank/DDBJ databases">
        <title>Phylogenomic resolution of chytrid fungi.</title>
        <authorList>
            <person name="Stajich J.E."/>
            <person name="Amses K."/>
            <person name="Simmons R."/>
            <person name="Seto K."/>
            <person name="Myers J."/>
            <person name="Bonds A."/>
            <person name="Quandt C.A."/>
            <person name="Barry K."/>
            <person name="Liu P."/>
            <person name="Grigoriev I."/>
            <person name="Longcore J.E."/>
            <person name="James T.Y."/>
        </authorList>
    </citation>
    <scope>NUCLEOTIDE SEQUENCE</scope>
    <source>
        <strain evidence="13">JEL0513</strain>
    </source>
</reference>
<dbReference type="NCBIfam" id="TIGR00500">
    <property type="entry name" value="met_pdase_I"/>
    <property type="match status" value="1"/>
</dbReference>
<evidence type="ECO:0000256" key="9">
    <source>
        <dbReference type="ARBA" id="ARBA00022833"/>
    </source>
</evidence>
<dbReference type="EC" id="3.4.11.18" evidence="11"/>
<evidence type="ECO:0000256" key="7">
    <source>
        <dbReference type="ARBA" id="ARBA00022771"/>
    </source>
</evidence>
<feature type="binding site" evidence="10">
    <location>
        <position position="295"/>
    </location>
    <ligand>
        <name>a divalent metal cation</name>
        <dbReference type="ChEBI" id="CHEBI:60240"/>
        <label>2</label>
        <note>catalytic</note>
    </ligand>
</feature>
<gene>
    <name evidence="13" type="primary">METAP1_2</name>
    <name evidence="13" type="ORF">HK100_002487</name>
</gene>
<dbReference type="FunFam" id="3.90.230.10:FF:000010">
    <property type="entry name" value="Methionine aminopeptidase"/>
    <property type="match status" value="1"/>
</dbReference>
<comment type="cofactor">
    <cofactor evidence="10">
        <name>Co(2+)</name>
        <dbReference type="ChEBI" id="CHEBI:48828"/>
    </cofactor>
    <cofactor evidence="10">
        <name>Zn(2+)</name>
        <dbReference type="ChEBI" id="CHEBI:29105"/>
    </cofactor>
    <cofactor evidence="10">
        <name>Mn(2+)</name>
        <dbReference type="ChEBI" id="CHEBI:29035"/>
    </cofactor>
    <cofactor evidence="10">
        <name>Fe(2+)</name>
        <dbReference type="ChEBI" id="CHEBI:29033"/>
    </cofactor>
    <text evidence="10">Binds 2 divalent metal cations per subunit. Has a high-affinity and a low affinity metal-binding site. The true nature of the physiological cofactor is under debate. The enzyme is active with cobalt, zinc, manganese or divalent iron ions. Most likely, methionine aminopeptidases function as mononuclear Fe(2+)-metalloproteases under physiological conditions, and the catalytically relevant metal-binding site has been assigned to the histidine-containing high-affinity site.</text>
</comment>
<evidence type="ECO:0000256" key="6">
    <source>
        <dbReference type="ARBA" id="ARBA00022723"/>
    </source>
</evidence>
<dbReference type="HAMAP" id="MF_01974">
    <property type="entry name" value="MetAP_1"/>
    <property type="match status" value="1"/>
</dbReference>
<keyword evidence="7" id="KW-0863">Zinc-finger</keyword>
<evidence type="ECO:0000256" key="2">
    <source>
        <dbReference type="ARBA" id="ARBA00004496"/>
    </source>
</evidence>
<organism evidence="13 14">
    <name type="scientific">Physocladia obscura</name>
    <dbReference type="NCBI Taxonomy" id="109957"/>
    <lineage>
        <taxon>Eukaryota</taxon>
        <taxon>Fungi</taxon>
        <taxon>Fungi incertae sedis</taxon>
        <taxon>Chytridiomycota</taxon>
        <taxon>Chytridiomycota incertae sedis</taxon>
        <taxon>Chytridiomycetes</taxon>
        <taxon>Chytridiales</taxon>
        <taxon>Chytriomycetaceae</taxon>
        <taxon>Physocladia</taxon>
    </lineage>
</organism>
<evidence type="ECO:0000256" key="1">
    <source>
        <dbReference type="ARBA" id="ARBA00001947"/>
    </source>
</evidence>
<feature type="binding site" evidence="10">
    <location>
        <position position="168"/>
    </location>
    <ligand>
        <name>a divalent metal cation</name>
        <dbReference type="ChEBI" id="CHEBI:60240"/>
        <label>2</label>
        <note>catalytic</note>
    </ligand>
</feature>
<feature type="binding site" evidence="10">
    <location>
        <position position="238"/>
    </location>
    <ligand>
        <name>substrate</name>
    </ligand>
</feature>
<protein>
    <recommendedName>
        <fullName evidence="11">Methionine aminopeptidase</fullName>
        <ecNumber evidence="11">3.4.11.18</ecNumber>
    </recommendedName>
</protein>
<name>A0AAD5SWB2_9FUNG</name>
<dbReference type="EMBL" id="JADGJH010001581">
    <property type="protein sequence ID" value="KAJ3111986.1"/>
    <property type="molecule type" value="Genomic_DNA"/>
</dbReference>
<keyword evidence="4" id="KW-0963">Cytoplasm</keyword>
<accession>A0AAD5SWB2</accession>
<evidence type="ECO:0000256" key="4">
    <source>
        <dbReference type="ARBA" id="ARBA00022490"/>
    </source>
</evidence>
<proteinExistence type="inferred from homology"/>
<dbReference type="PANTHER" id="PTHR43330:SF7">
    <property type="entry name" value="METHIONINE AMINOPEPTIDASE 1"/>
    <property type="match status" value="1"/>
</dbReference>
<dbReference type="Pfam" id="PF00557">
    <property type="entry name" value="Peptidase_M24"/>
    <property type="match status" value="1"/>
</dbReference>
<feature type="binding site" evidence="10">
    <location>
        <position position="157"/>
    </location>
    <ligand>
        <name>a divalent metal cation</name>
        <dbReference type="ChEBI" id="CHEBI:60240"/>
        <label>1</label>
    </ligand>
</feature>
<dbReference type="AlphaFoldDB" id="A0AAD5SWB2"/>
<evidence type="ECO:0000256" key="3">
    <source>
        <dbReference type="ARBA" id="ARBA00022438"/>
    </source>
</evidence>
<keyword evidence="14" id="KW-1185">Reference proteome</keyword>
<dbReference type="CDD" id="cd01086">
    <property type="entry name" value="MetAP1"/>
    <property type="match status" value="1"/>
</dbReference>
<evidence type="ECO:0000256" key="5">
    <source>
        <dbReference type="ARBA" id="ARBA00022670"/>
    </source>
</evidence>
<feature type="binding site" evidence="10">
    <location>
        <position position="264"/>
    </location>
    <ligand>
        <name>a divalent metal cation</name>
        <dbReference type="ChEBI" id="CHEBI:60240"/>
        <label>2</label>
        <note>catalytic</note>
    </ligand>
</feature>
<dbReference type="SUPFAM" id="SSF55920">
    <property type="entry name" value="Creatinase/aminopeptidase"/>
    <property type="match status" value="1"/>
</dbReference>
<keyword evidence="9" id="KW-0862">Zinc</keyword>
<keyword evidence="6 10" id="KW-0479">Metal-binding</keyword>
<feature type="binding site" evidence="10">
    <location>
        <position position="231"/>
    </location>
    <ligand>
        <name>a divalent metal cation</name>
        <dbReference type="ChEBI" id="CHEBI:60240"/>
        <label>2</label>
        <note>catalytic</note>
    </ligand>
</feature>
<comment type="subcellular location">
    <subcellularLocation>
        <location evidence="2">Cytoplasm</location>
    </subcellularLocation>
</comment>
<dbReference type="PANTHER" id="PTHR43330">
    <property type="entry name" value="METHIONINE AMINOPEPTIDASE"/>
    <property type="match status" value="1"/>
</dbReference>
<dbReference type="GO" id="GO:0005829">
    <property type="term" value="C:cytosol"/>
    <property type="evidence" value="ECO:0007669"/>
    <property type="project" value="TreeGrafter"/>
</dbReference>
<dbReference type="GO" id="GO:0070006">
    <property type="term" value="F:metalloaminopeptidase activity"/>
    <property type="evidence" value="ECO:0007669"/>
    <property type="project" value="UniProtKB-UniRule"/>
</dbReference>
<comment type="cofactor">
    <cofactor evidence="1">
        <name>Zn(2+)</name>
        <dbReference type="ChEBI" id="CHEBI:29105"/>
    </cofactor>
</comment>
<comment type="caution">
    <text evidence="13">The sequence shown here is derived from an EMBL/GenBank/DDBJ whole genome shotgun (WGS) entry which is preliminary data.</text>
</comment>
<feature type="binding site" evidence="10">
    <location>
        <position position="168"/>
    </location>
    <ligand>
        <name>a divalent metal cation</name>
        <dbReference type="ChEBI" id="CHEBI:60240"/>
        <label>1</label>
    </ligand>
</feature>
<comment type="catalytic activity">
    <reaction evidence="10 11">
        <text>Release of N-terminal amino acids, preferentially methionine, from peptides and arylamides.</text>
        <dbReference type="EC" id="3.4.11.18"/>
    </reaction>
</comment>
<dbReference type="PROSITE" id="PS00680">
    <property type="entry name" value="MAP_1"/>
    <property type="match status" value="1"/>
</dbReference>
<dbReference type="InterPro" id="IPR036005">
    <property type="entry name" value="Creatinase/aminopeptidase-like"/>
</dbReference>
<feature type="domain" description="Peptidase M24" evidence="12">
    <location>
        <begin position="74"/>
        <end position="302"/>
    </location>
</feature>
<dbReference type="GO" id="GO:0004239">
    <property type="term" value="F:initiator methionyl aminopeptidase activity"/>
    <property type="evidence" value="ECO:0007669"/>
    <property type="project" value="UniProtKB-UniRule"/>
</dbReference>
<dbReference type="InterPro" id="IPR000994">
    <property type="entry name" value="Pept_M24"/>
</dbReference>
<dbReference type="GO" id="GO:0006508">
    <property type="term" value="P:proteolysis"/>
    <property type="evidence" value="ECO:0007669"/>
    <property type="project" value="UniProtKB-KW"/>
</dbReference>
<comment type="similarity">
    <text evidence="10">Belongs to the peptidase M24A family. Methionine aminopeptidase type 1 subfamily.</text>
</comment>
<keyword evidence="8 10" id="KW-0378">Hydrolase</keyword>
<evidence type="ECO:0000259" key="12">
    <source>
        <dbReference type="Pfam" id="PF00557"/>
    </source>
</evidence>
<evidence type="ECO:0000256" key="11">
    <source>
        <dbReference type="RuleBase" id="RU003653"/>
    </source>
</evidence>
<dbReference type="InterPro" id="IPR002467">
    <property type="entry name" value="Pept_M24A_MAP1"/>
</dbReference>
<feature type="binding site" evidence="10">
    <location>
        <position position="295"/>
    </location>
    <ligand>
        <name>a divalent metal cation</name>
        <dbReference type="ChEBI" id="CHEBI:60240"/>
        <label>1</label>
    </ligand>
</feature>
<dbReference type="PRINTS" id="PR00599">
    <property type="entry name" value="MAPEPTIDASE"/>
</dbReference>
<dbReference type="GO" id="GO:0008270">
    <property type="term" value="F:zinc ion binding"/>
    <property type="evidence" value="ECO:0007669"/>
    <property type="project" value="UniProtKB-KW"/>
</dbReference>
<evidence type="ECO:0000256" key="10">
    <source>
        <dbReference type="HAMAP-Rule" id="MF_03174"/>
    </source>
</evidence>
<evidence type="ECO:0000313" key="14">
    <source>
        <dbReference type="Proteomes" id="UP001211907"/>
    </source>
</evidence>
<dbReference type="Proteomes" id="UP001211907">
    <property type="component" value="Unassembled WGS sequence"/>
</dbReference>
<dbReference type="InterPro" id="IPR001714">
    <property type="entry name" value="Pept_M24_MAP"/>
</dbReference>
<dbReference type="Gene3D" id="3.90.230.10">
    <property type="entry name" value="Creatinase/methionine aminopeptidase superfamily"/>
    <property type="match status" value="1"/>
</dbReference>
<sequence>MFQGELGYTQEHNPFPKFKYTGKLRPVYPLSPRRQVPDHIPRPDYALTGDPISEYKMRRKNPNHIDVLSKSDIEHMRAVCKIGRQVLDEAKKAVNVGMTTDEIDQIVHDATIARNAYPSPLNYNNFPKSCCTSVNEVICHGIPDRYALQDGDIVNIDVSVYYNGFHADLNETVYVGNVDDAGRKLVETTRECLEKAIEFVKPGMLYRDIGEIIQKIADAANLSVVRSFVGHGVHKYFHCPPDIPHYAKNKAVGVMAPGHVFTIEPMICEGAFQGEQWPDLWTFTTADGKRSAQFEETLLVTETGVEILSR</sequence>
<evidence type="ECO:0000313" key="13">
    <source>
        <dbReference type="EMBL" id="KAJ3111986.1"/>
    </source>
</evidence>
<comment type="function">
    <text evidence="11">Cotranslationally removes the N-terminal methionine from nascent proteins. The N-terminal methionine is often cleaved when the second residue in the primary sequence is small and uncharged (Met-Ala-, Cys, Gly, Pro, Ser, Thr, or Val).</text>
</comment>
<evidence type="ECO:0000256" key="8">
    <source>
        <dbReference type="ARBA" id="ARBA00022801"/>
    </source>
</evidence>
<keyword evidence="3 10" id="KW-0031">Aminopeptidase</keyword>
<keyword evidence="5 10" id="KW-0645">Protease</keyword>
<feature type="binding site" evidence="10">
    <location>
        <position position="140"/>
    </location>
    <ligand>
        <name>substrate</name>
    </ligand>
</feature>